<evidence type="ECO:0000313" key="1">
    <source>
        <dbReference type="EMBL" id="KAH6945718.1"/>
    </source>
</evidence>
<name>A0ACB7TF64_HYAAI</name>
<evidence type="ECO:0000313" key="2">
    <source>
        <dbReference type="Proteomes" id="UP000821845"/>
    </source>
</evidence>
<dbReference type="EMBL" id="CM023481">
    <property type="protein sequence ID" value="KAH6945718.1"/>
    <property type="molecule type" value="Genomic_DNA"/>
</dbReference>
<sequence length="102" mass="11268">MPISGTILQQKAKFIACILGQKDFKARNGWLQGFKSWHGVIGRVTSSESASHDSDASAPWVAKKLPGILDCNEVMDLHSADEMALFYQMLPNHMLALKGYDC</sequence>
<proteinExistence type="predicted"/>
<protein>
    <submittedName>
        <fullName evidence="1">Uncharacterized protein</fullName>
    </submittedName>
</protein>
<accession>A0ACB7TF64</accession>
<keyword evidence="2" id="KW-1185">Reference proteome</keyword>
<gene>
    <name evidence="1" type="ORF">HPB50_009701</name>
</gene>
<organism evidence="1 2">
    <name type="scientific">Hyalomma asiaticum</name>
    <name type="common">Tick</name>
    <dbReference type="NCBI Taxonomy" id="266040"/>
    <lineage>
        <taxon>Eukaryota</taxon>
        <taxon>Metazoa</taxon>
        <taxon>Ecdysozoa</taxon>
        <taxon>Arthropoda</taxon>
        <taxon>Chelicerata</taxon>
        <taxon>Arachnida</taxon>
        <taxon>Acari</taxon>
        <taxon>Parasitiformes</taxon>
        <taxon>Ixodida</taxon>
        <taxon>Ixodoidea</taxon>
        <taxon>Ixodidae</taxon>
        <taxon>Hyalomminae</taxon>
        <taxon>Hyalomma</taxon>
    </lineage>
</organism>
<reference evidence="1" key="1">
    <citation type="submission" date="2020-05" db="EMBL/GenBank/DDBJ databases">
        <title>Large-scale comparative analyses of tick genomes elucidate their genetic diversity and vector capacities.</title>
        <authorList>
            <person name="Jia N."/>
            <person name="Wang J."/>
            <person name="Shi W."/>
            <person name="Du L."/>
            <person name="Sun Y."/>
            <person name="Zhan W."/>
            <person name="Jiang J."/>
            <person name="Wang Q."/>
            <person name="Zhang B."/>
            <person name="Ji P."/>
            <person name="Sakyi L.B."/>
            <person name="Cui X."/>
            <person name="Yuan T."/>
            <person name="Jiang B."/>
            <person name="Yang W."/>
            <person name="Lam T.T.-Y."/>
            <person name="Chang Q."/>
            <person name="Ding S."/>
            <person name="Wang X."/>
            <person name="Zhu J."/>
            <person name="Ruan X."/>
            <person name="Zhao L."/>
            <person name="Wei J."/>
            <person name="Que T."/>
            <person name="Du C."/>
            <person name="Cheng J."/>
            <person name="Dai P."/>
            <person name="Han X."/>
            <person name="Huang E."/>
            <person name="Gao Y."/>
            <person name="Liu J."/>
            <person name="Shao H."/>
            <person name="Ye R."/>
            <person name="Li L."/>
            <person name="Wei W."/>
            <person name="Wang X."/>
            <person name="Wang C."/>
            <person name="Yang T."/>
            <person name="Huo Q."/>
            <person name="Li W."/>
            <person name="Guo W."/>
            <person name="Chen H."/>
            <person name="Zhou L."/>
            <person name="Ni X."/>
            <person name="Tian J."/>
            <person name="Zhou Y."/>
            <person name="Sheng Y."/>
            <person name="Liu T."/>
            <person name="Pan Y."/>
            <person name="Xia L."/>
            <person name="Li J."/>
            <person name="Zhao F."/>
            <person name="Cao W."/>
        </authorList>
    </citation>
    <scope>NUCLEOTIDE SEQUENCE</scope>
    <source>
        <strain evidence="1">Hyas-2018</strain>
    </source>
</reference>
<dbReference type="Proteomes" id="UP000821845">
    <property type="component" value="Chromosome 1"/>
</dbReference>
<comment type="caution">
    <text evidence="1">The sequence shown here is derived from an EMBL/GenBank/DDBJ whole genome shotgun (WGS) entry which is preliminary data.</text>
</comment>